<dbReference type="Proteomes" id="UP001501074">
    <property type="component" value="Unassembled WGS sequence"/>
</dbReference>
<sequence length="177" mass="19135">MPVPEQSALIVPVPEAEPVVGPFRAKLDANAAKGVPAHVTVLFPFLPPSAIDDEARTTLRDLFSRHSPFEVAFTEVRWFGDAVTWLAPYPDIAFRQLTAAAWGHFPQTPPYGGAHDGDHPHLTLGHGHPVDVLQEAAVEVTSRLPLTASVSSVHLIAGSDTPDSWRTLDVFTLGNHD</sequence>
<organism evidence="1 2">
    <name type="scientific">Kineosporia mesophila</name>
    <dbReference type="NCBI Taxonomy" id="566012"/>
    <lineage>
        <taxon>Bacteria</taxon>
        <taxon>Bacillati</taxon>
        <taxon>Actinomycetota</taxon>
        <taxon>Actinomycetes</taxon>
        <taxon>Kineosporiales</taxon>
        <taxon>Kineosporiaceae</taxon>
        <taxon>Kineosporia</taxon>
    </lineage>
</organism>
<evidence type="ECO:0000313" key="1">
    <source>
        <dbReference type="EMBL" id="GAA3592611.1"/>
    </source>
</evidence>
<dbReference type="GO" id="GO:0016874">
    <property type="term" value="F:ligase activity"/>
    <property type="evidence" value="ECO:0007669"/>
    <property type="project" value="UniProtKB-KW"/>
</dbReference>
<dbReference type="EMBL" id="BAAAZO010000001">
    <property type="protein sequence ID" value="GAA3592611.1"/>
    <property type="molecule type" value="Genomic_DNA"/>
</dbReference>
<gene>
    <name evidence="1" type="ORF">GCM10022223_04130</name>
</gene>
<dbReference type="Gene3D" id="3.90.1140.10">
    <property type="entry name" value="Cyclic phosphodiesterase"/>
    <property type="match status" value="1"/>
</dbReference>
<dbReference type="Pfam" id="PF13563">
    <property type="entry name" value="2_5_RNA_ligase2"/>
    <property type="match status" value="1"/>
</dbReference>
<keyword evidence="1" id="KW-0436">Ligase</keyword>
<comment type="caution">
    <text evidence="1">The sequence shown here is derived from an EMBL/GenBank/DDBJ whole genome shotgun (WGS) entry which is preliminary data.</text>
</comment>
<proteinExistence type="predicted"/>
<reference evidence="2" key="1">
    <citation type="journal article" date="2019" name="Int. J. Syst. Evol. Microbiol.">
        <title>The Global Catalogue of Microorganisms (GCM) 10K type strain sequencing project: providing services to taxonomists for standard genome sequencing and annotation.</title>
        <authorList>
            <consortium name="The Broad Institute Genomics Platform"/>
            <consortium name="The Broad Institute Genome Sequencing Center for Infectious Disease"/>
            <person name="Wu L."/>
            <person name="Ma J."/>
        </authorList>
    </citation>
    <scope>NUCLEOTIDE SEQUENCE [LARGE SCALE GENOMIC DNA]</scope>
    <source>
        <strain evidence="2">JCM 16902</strain>
    </source>
</reference>
<protein>
    <submittedName>
        <fullName evidence="1">2'-5' RNA ligase family protein</fullName>
    </submittedName>
</protein>
<accession>A0ABP6YZR4</accession>
<evidence type="ECO:0000313" key="2">
    <source>
        <dbReference type="Proteomes" id="UP001501074"/>
    </source>
</evidence>
<dbReference type="SUPFAM" id="SSF55144">
    <property type="entry name" value="LigT-like"/>
    <property type="match status" value="1"/>
</dbReference>
<dbReference type="RefSeq" id="WP_231485040.1">
    <property type="nucleotide sequence ID" value="NZ_BAAAZO010000001.1"/>
</dbReference>
<keyword evidence="2" id="KW-1185">Reference proteome</keyword>
<dbReference type="InterPro" id="IPR009097">
    <property type="entry name" value="Cyclic_Pdiesterase"/>
</dbReference>
<name>A0ABP6YZR4_9ACTN</name>